<dbReference type="NCBIfam" id="TIGR03067">
    <property type="entry name" value="Planc_TIGR03067"/>
    <property type="match status" value="1"/>
</dbReference>
<sequence length="143" mass="15670">MQTAYGVLFLLAATVGADDKKDSVKKLEGTWEVVALVAGGKEIPKDSAPKKLVIKDGKLTGFGPEMQLDTDATKTPKWLGMTFARDGKDVTVNAIYELKDDELKICLPMAPSKDSGKVFENKRPEGFDTKDKAEMLIHLKRGK</sequence>
<protein>
    <recommendedName>
        <fullName evidence="3">TIGR03067 domain-containing protein</fullName>
    </recommendedName>
</protein>
<dbReference type="Proteomes" id="UP000464178">
    <property type="component" value="Chromosome"/>
</dbReference>
<accession>A0A6P2D3E4</accession>
<dbReference type="KEGG" id="gms:SOIL9_27690"/>
<dbReference type="InterPro" id="IPR017504">
    <property type="entry name" value="CHP03067_Planctomycetes"/>
</dbReference>
<proteinExistence type="predicted"/>
<keyword evidence="2" id="KW-1185">Reference proteome</keyword>
<name>A0A6P2D3E4_9BACT</name>
<organism evidence="1 2">
    <name type="scientific">Gemmata massiliana</name>
    <dbReference type="NCBI Taxonomy" id="1210884"/>
    <lineage>
        <taxon>Bacteria</taxon>
        <taxon>Pseudomonadati</taxon>
        <taxon>Planctomycetota</taxon>
        <taxon>Planctomycetia</taxon>
        <taxon>Gemmatales</taxon>
        <taxon>Gemmataceae</taxon>
        <taxon>Gemmata</taxon>
    </lineage>
</organism>
<gene>
    <name evidence="1" type="ORF">SOIL9_27690</name>
</gene>
<evidence type="ECO:0000313" key="2">
    <source>
        <dbReference type="Proteomes" id="UP000464178"/>
    </source>
</evidence>
<reference evidence="1 2" key="1">
    <citation type="submission" date="2019-05" db="EMBL/GenBank/DDBJ databases">
        <authorList>
            <consortium name="Science for Life Laboratories"/>
        </authorList>
    </citation>
    <scope>NUCLEOTIDE SEQUENCE [LARGE SCALE GENOMIC DNA]</scope>
    <source>
        <strain evidence="1">Soil9</strain>
    </source>
</reference>
<evidence type="ECO:0000313" key="1">
    <source>
        <dbReference type="EMBL" id="VTR94945.1"/>
    </source>
</evidence>
<dbReference type="AlphaFoldDB" id="A0A6P2D3E4"/>
<dbReference type="EMBL" id="LR593886">
    <property type="protein sequence ID" value="VTR94945.1"/>
    <property type="molecule type" value="Genomic_DNA"/>
</dbReference>
<dbReference type="RefSeq" id="WP_162669422.1">
    <property type="nucleotide sequence ID" value="NZ_LR593886.1"/>
</dbReference>
<evidence type="ECO:0008006" key="3">
    <source>
        <dbReference type="Google" id="ProtNLM"/>
    </source>
</evidence>